<evidence type="ECO:0008006" key="3">
    <source>
        <dbReference type="Google" id="ProtNLM"/>
    </source>
</evidence>
<keyword evidence="2" id="KW-1185">Reference proteome</keyword>
<protein>
    <recommendedName>
        <fullName evidence="3">Phage protein</fullName>
    </recommendedName>
</protein>
<name>A0AAW4L859_9BACT</name>
<evidence type="ECO:0000313" key="2">
    <source>
        <dbReference type="Proteomes" id="UP000811899"/>
    </source>
</evidence>
<sequence length="85" mass="9719">MSENYQYAECKHCGQNIMEGQIHNCRKMLLAEIADCHATMLRQGEKIVRLEKALHTIAHWYDGGDRYFCDSTVTGFALEALADRP</sequence>
<reference evidence="1 2" key="1">
    <citation type="submission" date="2021-05" db="EMBL/GenBank/DDBJ databases">
        <title>The draft genome of Geobacter pelophilus DSM 12255.</title>
        <authorList>
            <person name="Xu Z."/>
            <person name="Masuda Y."/>
            <person name="Itoh H."/>
            <person name="Senoo K."/>
        </authorList>
    </citation>
    <scope>NUCLEOTIDE SEQUENCE [LARGE SCALE GENOMIC DNA]</scope>
    <source>
        <strain evidence="1 2">DSM 12255</strain>
    </source>
</reference>
<organism evidence="1 2">
    <name type="scientific">Geoanaerobacter pelophilus</name>
    <dbReference type="NCBI Taxonomy" id="60036"/>
    <lineage>
        <taxon>Bacteria</taxon>
        <taxon>Pseudomonadati</taxon>
        <taxon>Thermodesulfobacteriota</taxon>
        <taxon>Desulfuromonadia</taxon>
        <taxon>Geobacterales</taxon>
        <taxon>Geobacteraceae</taxon>
        <taxon>Geoanaerobacter</taxon>
    </lineage>
</organism>
<accession>A0AAW4L859</accession>
<dbReference type="EMBL" id="JAHCVJ010000006">
    <property type="protein sequence ID" value="MBT0665735.1"/>
    <property type="molecule type" value="Genomic_DNA"/>
</dbReference>
<dbReference type="AlphaFoldDB" id="A0AAW4L859"/>
<gene>
    <name evidence="1" type="ORF">KI809_15605</name>
</gene>
<proteinExistence type="predicted"/>
<evidence type="ECO:0000313" key="1">
    <source>
        <dbReference type="EMBL" id="MBT0665735.1"/>
    </source>
</evidence>
<comment type="caution">
    <text evidence="1">The sequence shown here is derived from an EMBL/GenBank/DDBJ whole genome shotgun (WGS) entry which is preliminary data.</text>
</comment>
<dbReference type="Proteomes" id="UP000811899">
    <property type="component" value="Unassembled WGS sequence"/>
</dbReference>
<dbReference type="RefSeq" id="WP_214172500.1">
    <property type="nucleotide sequence ID" value="NZ_JAHCVJ010000006.1"/>
</dbReference>